<dbReference type="KEGG" id="ima:PO878_09070"/>
<dbReference type="Proteomes" id="UP001216390">
    <property type="component" value="Chromosome"/>
</dbReference>
<keyword evidence="3" id="KW-1185">Reference proteome</keyword>
<evidence type="ECO:0000313" key="3">
    <source>
        <dbReference type="Proteomes" id="UP001216390"/>
    </source>
</evidence>
<dbReference type="AlphaFoldDB" id="A0AAF0BXD1"/>
<accession>A0AAF0BXD1</accession>
<dbReference type="Pfam" id="PF07811">
    <property type="entry name" value="TadE"/>
    <property type="match status" value="1"/>
</dbReference>
<sequence length="143" mass="14836">MELAFVGLLLVMVVFATLDYGRVAQLQNRMSNAAREGAAIARETPAAVDSGCQGRENVADRSAGQDIELSQRDGYTVTVALADGDVRQEYTGCGTPTGGVAVGPGDRVVVTVTADIDMLSPFAAAVTGDTLTLSREVETVVQG</sequence>
<feature type="domain" description="TadE-like" evidence="1">
    <location>
        <begin position="2"/>
        <end position="38"/>
    </location>
</feature>
<evidence type="ECO:0000313" key="2">
    <source>
        <dbReference type="EMBL" id="WCO68873.1"/>
    </source>
</evidence>
<evidence type="ECO:0000259" key="1">
    <source>
        <dbReference type="Pfam" id="PF07811"/>
    </source>
</evidence>
<organism evidence="2 3">
    <name type="scientific">Iamia majanohamensis</name>
    <dbReference type="NCBI Taxonomy" id="467976"/>
    <lineage>
        <taxon>Bacteria</taxon>
        <taxon>Bacillati</taxon>
        <taxon>Actinomycetota</taxon>
        <taxon>Acidimicrobiia</taxon>
        <taxon>Acidimicrobiales</taxon>
        <taxon>Iamiaceae</taxon>
        <taxon>Iamia</taxon>
    </lineage>
</organism>
<dbReference type="InterPro" id="IPR012495">
    <property type="entry name" value="TadE-like_dom"/>
</dbReference>
<protein>
    <submittedName>
        <fullName evidence="2">Pilus assembly protein</fullName>
    </submittedName>
</protein>
<dbReference type="EMBL" id="CP116942">
    <property type="protein sequence ID" value="WCO68873.1"/>
    <property type="molecule type" value="Genomic_DNA"/>
</dbReference>
<proteinExistence type="predicted"/>
<dbReference type="RefSeq" id="WP_272738388.1">
    <property type="nucleotide sequence ID" value="NZ_CP116942.1"/>
</dbReference>
<reference evidence="2" key="1">
    <citation type="submission" date="2023-01" db="EMBL/GenBank/DDBJ databases">
        <title>The diversity of Class Acidimicrobiia in South China Sea sediment environments and the proposal of Iamia marina sp. nov., a novel species of the genus Iamia.</title>
        <authorList>
            <person name="He Y."/>
            <person name="Tian X."/>
        </authorList>
    </citation>
    <scope>NUCLEOTIDE SEQUENCE</scope>
    <source>
        <strain evidence="2">DSM 19957</strain>
    </source>
</reference>
<gene>
    <name evidence="2" type="ORF">PO878_09070</name>
</gene>
<name>A0AAF0BXD1_9ACTN</name>